<accession>H1S1J0</accession>
<dbReference type="AlphaFoldDB" id="H1S1J0"/>
<dbReference type="Proteomes" id="UP000005808">
    <property type="component" value="Unassembled WGS sequence"/>
</dbReference>
<comment type="caution">
    <text evidence="1">The sequence shown here is derived from an EMBL/GenBank/DDBJ whole genome shotgun (WGS) entry which is preliminary data.</text>
</comment>
<dbReference type="OrthoDB" id="9837743at2"/>
<evidence type="ECO:0000313" key="2">
    <source>
        <dbReference type="Proteomes" id="UP000005808"/>
    </source>
</evidence>
<organism evidence="1 2">
    <name type="scientific">Cupriavidus basilensis OR16</name>
    <dbReference type="NCBI Taxonomy" id="1127483"/>
    <lineage>
        <taxon>Bacteria</taxon>
        <taxon>Pseudomonadati</taxon>
        <taxon>Pseudomonadota</taxon>
        <taxon>Betaproteobacteria</taxon>
        <taxon>Burkholderiales</taxon>
        <taxon>Burkholderiaceae</taxon>
        <taxon>Cupriavidus</taxon>
    </lineage>
</organism>
<proteinExistence type="predicted"/>
<gene>
    <name evidence="1" type="ORF">OR16_07646</name>
</gene>
<dbReference type="PATRIC" id="fig|1127483.3.peg.1533"/>
<dbReference type="RefSeq" id="WP_006157261.1">
    <property type="nucleotide sequence ID" value="NZ_AHJE01000017.1"/>
</dbReference>
<name>H1S1J0_9BURK</name>
<protein>
    <submittedName>
        <fullName evidence="1">Uncharacterized protein</fullName>
    </submittedName>
</protein>
<sequence>MRKNKLIQLAVGGLTVIVAIVGIRALSTKGSPNESDARALAARRSVIDTPTTTAQQSAVATLASNPAALAEGADLESLQRYGQRIISDATLTPEQKFDLLWRDFESTHRSPTTAQYLLDTMRLLSLPPSAATAARIEASLWTVHAEPVKRSLVNLLASQYETDLTLSVAEQSRLGANPQVAAMLAKAARSSDTEIAHQAVMQYARMGLFPDSIPILDAALSGGAISRAEYAKEMGFLLPLIQEPEAQRQALQAIWHAGVPSELLAEDLAAMVLLPHALSSLHAETLRPLQDLLAQGQPAFANNAGLIDFLDLARYSDWLSASAAIEARLSGGSAAAHIATLVMRENADPRGLIAIVASPSAEQVIHILAQRGQTEAARQRLAKLALGAPNDVTVLRMIEEAQNRIVQRQP</sequence>
<dbReference type="EMBL" id="AHJE01000017">
    <property type="protein sequence ID" value="EHP43565.1"/>
    <property type="molecule type" value="Genomic_DNA"/>
</dbReference>
<evidence type="ECO:0000313" key="1">
    <source>
        <dbReference type="EMBL" id="EHP43565.1"/>
    </source>
</evidence>
<reference evidence="1 2" key="1">
    <citation type="journal article" date="2012" name="J. Bacteriol.">
        <title>De Novo Genome Project of Cupriavidus basilensis OR16.</title>
        <authorList>
            <person name="Cserhati M."/>
            <person name="Kriszt B."/>
            <person name="Szoboszlay S."/>
            <person name="Toth A."/>
            <person name="Szabo I."/>
            <person name="Tancsics A."/>
            <person name="Nagy I."/>
            <person name="Horvath B."/>
            <person name="Nagy I."/>
            <person name="Kukolya J."/>
        </authorList>
    </citation>
    <scope>NUCLEOTIDE SEQUENCE [LARGE SCALE GENOMIC DNA]</scope>
    <source>
        <strain evidence="1 2">OR16</strain>
    </source>
</reference>